<protein>
    <recommendedName>
        <fullName evidence="3">CRISPR-associated protein, Cse1 family</fullName>
    </recommendedName>
</protein>
<name>A0A0R1Z8U1_9LACO</name>
<dbReference type="Gene3D" id="1.10.132.100">
    <property type="match status" value="1"/>
</dbReference>
<dbReference type="EMBL" id="AZGK01000002">
    <property type="protein sequence ID" value="KRM47484.1"/>
    <property type="molecule type" value="Genomic_DNA"/>
</dbReference>
<dbReference type="InterPro" id="IPR013381">
    <property type="entry name" value="CRISPR-assoc_prot_Cse1"/>
</dbReference>
<gene>
    <name evidence="1" type="ORF">FC51_GL001188</name>
</gene>
<dbReference type="AlphaFoldDB" id="A0A0R1Z8U1"/>
<dbReference type="PATRIC" id="fig|1423784.4.peg.1200"/>
<reference evidence="1 2" key="1">
    <citation type="journal article" date="2015" name="Genome Announc.">
        <title>Expanding the biotechnology potential of lactobacilli through comparative genomics of 213 strains and associated genera.</title>
        <authorList>
            <person name="Sun Z."/>
            <person name="Harris H.M."/>
            <person name="McCann A."/>
            <person name="Guo C."/>
            <person name="Argimon S."/>
            <person name="Zhang W."/>
            <person name="Yang X."/>
            <person name="Jeffery I.B."/>
            <person name="Cooney J.C."/>
            <person name="Kagawa T.F."/>
            <person name="Liu W."/>
            <person name="Song Y."/>
            <person name="Salvetti E."/>
            <person name="Wrobel A."/>
            <person name="Rasinkangas P."/>
            <person name="Parkhill J."/>
            <person name="Rea M.C."/>
            <person name="O'Sullivan O."/>
            <person name="Ritari J."/>
            <person name="Douillard F.P."/>
            <person name="Paul Ross R."/>
            <person name="Yang R."/>
            <person name="Briner A.E."/>
            <person name="Felis G.E."/>
            <person name="de Vos W.M."/>
            <person name="Barrangou R."/>
            <person name="Klaenhammer T.R."/>
            <person name="Caufield P.W."/>
            <person name="Cui Y."/>
            <person name="Zhang H."/>
            <person name="O'Toole P.W."/>
        </authorList>
    </citation>
    <scope>NUCLEOTIDE SEQUENCE [LARGE SCALE GENOMIC DNA]</scope>
    <source>
        <strain evidence="1 2">DSM 5707</strain>
    </source>
</reference>
<accession>A0A0R1Z8U1</accession>
<sequence length="586" mass="67815">MIMKTRSFNLTTEPWLKVISLADNQEKTVSLIELFENAQSYRELSGEMRSQDLAILRFLLAILTTVYSRFDPKGEPYPWLKLDKDSLKDIEKVDEDDQLIRRQISKDLLNTWKQLYGQNGEGHFTKIVTTYLRRYNQRFDLFGESPFYQVGERDYNRLVPTNKQISGSEGPGKVAIKQMNRQISESGNKPSLFSPKTPEFKNQLKLDELTRWLISYENYSGVTDKTKINMSAKYSVSSGWLYKLNPVYATGDNLFQTLMLNLILINQNRTNRPYTPQKPVWEYSVAQYISKREKMLQPDNLAELYTVWSRMLHINWSKNGDPTIFSAGLPMFDSAAAFIEPMTTWRVRKEDGKHVPAEKRLSTMGTAMWRNFGQYVPLETDNHESEKAKPGIVKWLKQLKEADGIPQKTRLTLASADLIRDDNAASQMPAAEIFDDMQIDADVLFDEDPSAAQKWPDRIEDMIVLTQKIGSDYWRFAANIGRLRNVDDRSFANKMIAEFYDGLNVPFKNWLRSLNNIDDRDTQSNDWKKKLKDYVQEVADEVIQSSSPRDMTGFVDVNGVIDKNKGLVNIFTINNQFRTQVFRDMG</sequence>
<evidence type="ECO:0008006" key="3">
    <source>
        <dbReference type="Google" id="ProtNLM"/>
    </source>
</evidence>
<proteinExistence type="predicted"/>
<organism evidence="1 2">
    <name type="scientific">Lentilactobacillus parabuchneri DSM 5707 = NBRC 107865</name>
    <dbReference type="NCBI Taxonomy" id="1423784"/>
    <lineage>
        <taxon>Bacteria</taxon>
        <taxon>Bacillati</taxon>
        <taxon>Bacillota</taxon>
        <taxon>Bacilli</taxon>
        <taxon>Lactobacillales</taxon>
        <taxon>Lactobacillaceae</taxon>
        <taxon>Lentilactobacillus</taxon>
    </lineage>
</organism>
<dbReference type="Pfam" id="PF09481">
    <property type="entry name" value="CRISPR_Cse1"/>
    <property type="match status" value="1"/>
</dbReference>
<evidence type="ECO:0000313" key="2">
    <source>
        <dbReference type="Proteomes" id="UP000051957"/>
    </source>
</evidence>
<evidence type="ECO:0000313" key="1">
    <source>
        <dbReference type="EMBL" id="KRM47484.1"/>
    </source>
</evidence>
<dbReference type="Proteomes" id="UP000051957">
    <property type="component" value="Unassembled WGS sequence"/>
</dbReference>
<comment type="caution">
    <text evidence="1">The sequence shown here is derived from an EMBL/GenBank/DDBJ whole genome shotgun (WGS) entry which is preliminary data.</text>
</comment>